<gene>
    <name evidence="9" type="ORF">KZC48_08125</name>
    <name evidence="10" type="ORF">KZC50_00430</name>
</gene>
<dbReference type="RefSeq" id="WP_301133753.1">
    <property type="nucleotide sequence ID" value="NZ_BAAAGR010000004.1"/>
</dbReference>
<organism evidence="10 12">
    <name type="scientific">Microbacterium aurantiacum</name>
    <dbReference type="NCBI Taxonomy" id="162393"/>
    <lineage>
        <taxon>Bacteria</taxon>
        <taxon>Bacillati</taxon>
        <taxon>Actinomycetota</taxon>
        <taxon>Actinomycetes</taxon>
        <taxon>Micrococcales</taxon>
        <taxon>Microbacteriaceae</taxon>
        <taxon>Microbacterium</taxon>
    </lineage>
</organism>
<dbReference type="PANTHER" id="PTHR43005:SF1">
    <property type="entry name" value="SPERMIDINE_PUTRESCINE TRANSPORT SYSTEM PERMEASE PROTEIN"/>
    <property type="match status" value="1"/>
</dbReference>
<keyword evidence="11" id="KW-1185">Reference proteome</keyword>
<keyword evidence="5 7" id="KW-1133">Transmembrane helix</keyword>
<proteinExistence type="inferred from homology"/>
<dbReference type="SUPFAM" id="SSF161098">
    <property type="entry name" value="MetI-like"/>
    <property type="match status" value="1"/>
</dbReference>
<dbReference type="GO" id="GO:0055085">
    <property type="term" value="P:transmembrane transport"/>
    <property type="evidence" value="ECO:0007669"/>
    <property type="project" value="InterPro"/>
</dbReference>
<protein>
    <submittedName>
        <fullName evidence="10">Sugar ABC transporter permease</fullName>
    </submittedName>
</protein>
<dbReference type="AlphaFoldDB" id="A0AAJ2HHP8"/>
<keyword evidence="6 7" id="KW-0472">Membrane</keyword>
<comment type="caution">
    <text evidence="10">The sequence shown here is derived from an EMBL/GenBank/DDBJ whole genome shotgun (WGS) entry which is preliminary data.</text>
</comment>
<evidence type="ECO:0000259" key="8">
    <source>
        <dbReference type="PROSITE" id="PS50928"/>
    </source>
</evidence>
<reference evidence="10 12" key="1">
    <citation type="submission" date="2021-06" db="EMBL/GenBank/DDBJ databases">
        <title>Genome-based taxonomic framework of Microbacterium strains isolated from marine environment, the description of four new species and reclassification of four preexisting species.</title>
        <authorList>
            <person name="Lee S.D."/>
            <person name="Kim S.-M."/>
            <person name="Byeon Y.-S."/>
            <person name="Yang H.L."/>
            <person name="Kim I.S."/>
        </authorList>
    </citation>
    <scope>NUCLEOTIDE SEQUENCE [LARGE SCALE GENOMIC DNA]</scope>
    <source>
        <strain evidence="9">KACC 20510</strain>
        <strain evidence="10 12">KACC 20514</strain>
    </source>
</reference>
<evidence type="ECO:0000256" key="2">
    <source>
        <dbReference type="ARBA" id="ARBA00022448"/>
    </source>
</evidence>
<evidence type="ECO:0000256" key="1">
    <source>
        <dbReference type="ARBA" id="ARBA00004651"/>
    </source>
</evidence>
<dbReference type="InterPro" id="IPR000515">
    <property type="entry name" value="MetI-like"/>
</dbReference>
<keyword evidence="4 7" id="KW-0812">Transmembrane</keyword>
<evidence type="ECO:0000313" key="11">
    <source>
        <dbReference type="Proteomes" id="UP001172731"/>
    </source>
</evidence>
<dbReference type="GO" id="GO:0005886">
    <property type="term" value="C:plasma membrane"/>
    <property type="evidence" value="ECO:0007669"/>
    <property type="project" value="UniProtKB-SubCell"/>
</dbReference>
<evidence type="ECO:0000256" key="3">
    <source>
        <dbReference type="ARBA" id="ARBA00022475"/>
    </source>
</evidence>
<comment type="subcellular location">
    <subcellularLocation>
        <location evidence="1 7">Cell membrane</location>
        <topology evidence="1 7">Multi-pass membrane protein</topology>
    </subcellularLocation>
</comment>
<dbReference type="PANTHER" id="PTHR43005">
    <property type="entry name" value="BLR7065 PROTEIN"/>
    <property type="match status" value="1"/>
</dbReference>
<comment type="similarity">
    <text evidence="7">Belongs to the binding-protein-dependent transport system permease family.</text>
</comment>
<evidence type="ECO:0000256" key="5">
    <source>
        <dbReference type="ARBA" id="ARBA00022989"/>
    </source>
</evidence>
<feature type="transmembrane region" description="Helical" evidence="7">
    <location>
        <begin position="23"/>
        <end position="46"/>
    </location>
</feature>
<dbReference type="Proteomes" id="UP001183582">
    <property type="component" value="Unassembled WGS sequence"/>
</dbReference>
<feature type="transmembrane region" description="Helical" evidence="7">
    <location>
        <begin position="212"/>
        <end position="235"/>
    </location>
</feature>
<evidence type="ECO:0000256" key="6">
    <source>
        <dbReference type="ARBA" id="ARBA00023136"/>
    </source>
</evidence>
<keyword evidence="2 7" id="KW-0813">Transport</keyword>
<dbReference type="EMBL" id="JAHWXI010000007">
    <property type="protein sequence ID" value="MDN4464365.1"/>
    <property type="molecule type" value="Genomic_DNA"/>
</dbReference>
<feature type="transmembrane region" description="Helical" evidence="7">
    <location>
        <begin position="275"/>
        <end position="296"/>
    </location>
</feature>
<sequence>MADAPASTRPARSPRGPVRARRLFVAPSVLALLVLGLYPLIFIAAASVTESSLGKPFQDFVGAETFAAILGDDDIVASLGRSAVYAVAVAAASLALGVVAALALHGAVRRGSLVMTLLLLPLLTPPVVVGTLWKLIYNPGGGLLAVVLGVFGLPRDAIAPLSSTTWALPGVAVADVWQWTPLIALLVFTALLGQDPEIIEAARLDGAHGWRLFRSITLPAIAGVVAAAFFIRLVLAFKVFDLVFMMTSGGPGQSTTLASYVIYQSALREFDVGRAAVVTLLLAVLVTVVTLPVVALTRKLQRTHE</sequence>
<dbReference type="PROSITE" id="PS50928">
    <property type="entry name" value="ABC_TM1"/>
    <property type="match status" value="1"/>
</dbReference>
<evidence type="ECO:0000313" key="12">
    <source>
        <dbReference type="Proteomes" id="UP001183582"/>
    </source>
</evidence>
<keyword evidence="3" id="KW-1003">Cell membrane</keyword>
<feature type="transmembrane region" description="Helical" evidence="7">
    <location>
        <begin position="83"/>
        <end position="104"/>
    </location>
</feature>
<dbReference type="CDD" id="cd06261">
    <property type="entry name" value="TM_PBP2"/>
    <property type="match status" value="1"/>
</dbReference>
<dbReference type="GeneID" id="301456646"/>
<accession>A0AAJ2HHP8</accession>
<evidence type="ECO:0000256" key="7">
    <source>
        <dbReference type="RuleBase" id="RU363032"/>
    </source>
</evidence>
<evidence type="ECO:0000313" key="9">
    <source>
        <dbReference type="EMBL" id="MDN4464365.1"/>
    </source>
</evidence>
<evidence type="ECO:0000256" key="4">
    <source>
        <dbReference type="ARBA" id="ARBA00022692"/>
    </source>
</evidence>
<dbReference type="EMBL" id="JAHWXH010000001">
    <property type="protein sequence ID" value="MDS0244071.1"/>
    <property type="molecule type" value="Genomic_DNA"/>
</dbReference>
<dbReference type="Pfam" id="PF00528">
    <property type="entry name" value="BPD_transp_1"/>
    <property type="match status" value="1"/>
</dbReference>
<dbReference type="InterPro" id="IPR035906">
    <property type="entry name" value="MetI-like_sf"/>
</dbReference>
<feature type="transmembrane region" description="Helical" evidence="7">
    <location>
        <begin position="111"/>
        <end position="129"/>
    </location>
</feature>
<feature type="domain" description="ABC transmembrane type-1" evidence="8">
    <location>
        <begin position="79"/>
        <end position="293"/>
    </location>
</feature>
<feature type="transmembrane region" description="Helical" evidence="7">
    <location>
        <begin position="166"/>
        <end position="192"/>
    </location>
</feature>
<dbReference type="Proteomes" id="UP001172731">
    <property type="component" value="Unassembled WGS sequence"/>
</dbReference>
<evidence type="ECO:0000313" key="10">
    <source>
        <dbReference type="EMBL" id="MDS0244071.1"/>
    </source>
</evidence>
<dbReference type="Gene3D" id="1.10.3720.10">
    <property type="entry name" value="MetI-like"/>
    <property type="match status" value="1"/>
</dbReference>
<name>A0AAJ2HHP8_9MICO</name>